<dbReference type="OrthoDB" id="3261041at2"/>
<gene>
    <name evidence="2" type="ORF">DY023_15720</name>
</gene>
<feature type="transmembrane region" description="Helical" evidence="1">
    <location>
        <begin position="300"/>
        <end position="319"/>
    </location>
</feature>
<reference evidence="2 3" key="1">
    <citation type="submission" date="2018-08" db="EMBL/GenBank/DDBJ databases">
        <title>Isolation, diversity and antifungal activity of Actinobacteria from cow dung.</title>
        <authorList>
            <person name="Ling L."/>
        </authorList>
    </citation>
    <scope>NUCLEOTIDE SEQUENCE [LARGE SCALE GENOMIC DNA]</scope>
    <source>
        <strain evidence="2 3">NEAU-LLE</strain>
    </source>
</reference>
<dbReference type="AlphaFoldDB" id="A0A371NQ99"/>
<feature type="transmembrane region" description="Helical" evidence="1">
    <location>
        <begin position="26"/>
        <end position="46"/>
    </location>
</feature>
<keyword evidence="1" id="KW-1133">Transmembrane helix</keyword>
<feature type="transmembrane region" description="Helical" evidence="1">
    <location>
        <begin position="373"/>
        <end position="395"/>
    </location>
</feature>
<evidence type="ECO:0000256" key="1">
    <source>
        <dbReference type="SAM" id="Phobius"/>
    </source>
</evidence>
<feature type="transmembrane region" description="Helical" evidence="1">
    <location>
        <begin position="134"/>
        <end position="160"/>
    </location>
</feature>
<organism evidence="2 3">
    <name type="scientific">Microbacterium bovistercoris</name>
    <dbReference type="NCBI Taxonomy" id="2293570"/>
    <lineage>
        <taxon>Bacteria</taxon>
        <taxon>Bacillati</taxon>
        <taxon>Actinomycetota</taxon>
        <taxon>Actinomycetes</taxon>
        <taxon>Micrococcales</taxon>
        <taxon>Microbacteriaceae</taxon>
        <taxon>Microbacterium</taxon>
    </lineage>
</organism>
<feature type="transmembrane region" description="Helical" evidence="1">
    <location>
        <begin position="58"/>
        <end position="78"/>
    </location>
</feature>
<protein>
    <submittedName>
        <fullName evidence="2">Uncharacterized protein</fullName>
    </submittedName>
</protein>
<evidence type="ECO:0000313" key="2">
    <source>
        <dbReference type="EMBL" id="REJ04346.1"/>
    </source>
</evidence>
<feature type="transmembrane region" description="Helical" evidence="1">
    <location>
        <begin position="172"/>
        <end position="193"/>
    </location>
</feature>
<feature type="transmembrane region" description="Helical" evidence="1">
    <location>
        <begin position="401"/>
        <end position="430"/>
    </location>
</feature>
<dbReference type="Proteomes" id="UP000262172">
    <property type="component" value="Unassembled WGS sequence"/>
</dbReference>
<feature type="transmembrane region" description="Helical" evidence="1">
    <location>
        <begin position="99"/>
        <end position="128"/>
    </location>
</feature>
<accession>A0A371NQ99</accession>
<proteinExistence type="predicted"/>
<comment type="caution">
    <text evidence="2">The sequence shown here is derived from an EMBL/GenBank/DDBJ whole genome shotgun (WGS) entry which is preliminary data.</text>
</comment>
<dbReference type="EMBL" id="QUAB01000047">
    <property type="protein sequence ID" value="REJ04346.1"/>
    <property type="molecule type" value="Genomic_DNA"/>
</dbReference>
<keyword evidence="1" id="KW-0812">Transmembrane</keyword>
<name>A0A371NQ99_9MICO</name>
<feature type="transmembrane region" description="Helical" evidence="1">
    <location>
        <begin position="228"/>
        <end position="252"/>
    </location>
</feature>
<keyword evidence="3" id="KW-1185">Reference proteome</keyword>
<evidence type="ECO:0000313" key="3">
    <source>
        <dbReference type="Proteomes" id="UP000262172"/>
    </source>
</evidence>
<sequence length="521" mass="53964">MVAHVLRLRLALLAGSLRTGHPVRTVAGLLAVAALTVATCVAVLSLSDGTLQTARSVIVLGGAAVFLAFLLGPVLVGTSDQLDPRKFAVFGVDERRMPWMLALASVISIPSAALIAVGVCVMIVGIGFGAPWPVAVLSTLLGVAVAIVAARIGMAVSALLLPERRSRELTALFALALIVIAFPVAVFFASMAWDGAVPQAVATATSIIGVTPLGAAQGFLFSVADGDIAAAWLSAIVGVLTAAGAAVLWEWLVRRLLTTVERPVAARERSGLGWFAVLPSNAFGAVAARSLVYWLRDRRYIVNVIVVPIAGILTVLPLVVAGVPVAIAALIPAPLIALFLGWLPHNDVAYDSTAIWVHIASGMKGVADRLGRLVPMVLLALPLLAVAVSITLAVVGDWSLLMPFTGVVACLFLSALGMSSLSSVIAPYAVSRPGDSPFQQPQRSASYGSYGAALSLLAALVLTIPAGWLFVLTLLEGDRHGPATFWTGIIVGVLALAAGVSLGGRIFEHSGERLMEFAETT</sequence>
<feature type="transmembrane region" description="Helical" evidence="1">
    <location>
        <begin position="199"/>
        <end position="221"/>
    </location>
</feature>
<feature type="transmembrane region" description="Helical" evidence="1">
    <location>
        <begin position="450"/>
        <end position="471"/>
    </location>
</feature>
<feature type="transmembrane region" description="Helical" evidence="1">
    <location>
        <begin position="483"/>
        <end position="507"/>
    </location>
</feature>
<feature type="transmembrane region" description="Helical" evidence="1">
    <location>
        <begin position="325"/>
        <end position="343"/>
    </location>
</feature>
<feature type="transmembrane region" description="Helical" evidence="1">
    <location>
        <begin position="272"/>
        <end position="293"/>
    </location>
</feature>
<dbReference type="RefSeq" id="WP_116243288.1">
    <property type="nucleotide sequence ID" value="NZ_QUAB01000047.1"/>
</dbReference>
<keyword evidence="1" id="KW-0472">Membrane</keyword>